<evidence type="ECO:0000313" key="1">
    <source>
        <dbReference type="EMBL" id="VCX31415.1"/>
    </source>
</evidence>
<proteinExistence type="predicted"/>
<comment type="caution">
    <text evidence="1">The sequence shown here is derived from an EMBL/GenBank/DDBJ whole genome shotgun (WGS) entry which is preliminary data.</text>
</comment>
<keyword evidence="2" id="KW-1185">Reference proteome</keyword>
<organism evidence="1 2">
    <name type="scientific">Gulo gulo</name>
    <name type="common">Wolverine</name>
    <name type="synonym">Gluton</name>
    <dbReference type="NCBI Taxonomy" id="48420"/>
    <lineage>
        <taxon>Eukaryota</taxon>
        <taxon>Metazoa</taxon>
        <taxon>Chordata</taxon>
        <taxon>Craniata</taxon>
        <taxon>Vertebrata</taxon>
        <taxon>Euteleostomi</taxon>
        <taxon>Mammalia</taxon>
        <taxon>Eutheria</taxon>
        <taxon>Laurasiatheria</taxon>
        <taxon>Carnivora</taxon>
        <taxon>Caniformia</taxon>
        <taxon>Musteloidea</taxon>
        <taxon>Mustelidae</taxon>
        <taxon>Guloninae</taxon>
        <taxon>Gulo</taxon>
    </lineage>
</organism>
<sequence>MDRDDNWASKSKRRATAINVNVLNSLCLLLRNISLITEKTHQWYIF</sequence>
<dbReference type="AlphaFoldDB" id="A0A9X9M3K7"/>
<gene>
    <name evidence="1" type="ORF">BN2614_LOCUS1</name>
</gene>
<protein>
    <submittedName>
        <fullName evidence="1">Uncharacterized protein</fullName>
    </submittedName>
</protein>
<dbReference type="Proteomes" id="UP000269945">
    <property type="component" value="Unassembled WGS sequence"/>
</dbReference>
<evidence type="ECO:0000313" key="2">
    <source>
        <dbReference type="Proteomes" id="UP000269945"/>
    </source>
</evidence>
<accession>A0A9X9M3K7</accession>
<reference evidence="1 2" key="1">
    <citation type="submission" date="2018-10" db="EMBL/GenBank/DDBJ databases">
        <authorList>
            <person name="Ekblom R."/>
            <person name="Jareborg N."/>
        </authorList>
    </citation>
    <scope>NUCLEOTIDE SEQUENCE [LARGE SCALE GENOMIC DNA]</scope>
    <source>
        <tissue evidence="1">Muscle</tissue>
    </source>
</reference>
<dbReference type="EMBL" id="CYRY02041291">
    <property type="protein sequence ID" value="VCX31415.1"/>
    <property type="molecule type" value="Genomic_DNA"/>
</dbReference>
<name>A0A9X9M3K7_GULGU</name>